<gene>
    <name evidence="2" type="ORF">COCSUDRAFT_15649</name>
</gene>
<evidence type="ECO:0000313" key="2">
    <source>
        <dbReference type="EMBL" id="EIE23273.1"/>
    </source>
</evidence>
<evidence type="ECO:0000256" key="1">
    <source>
        <dbReference type="SAM" id="Phobius"/>
    </source>
</evidence>
<keyword evidence="1" id="KW-1133">Transmembrane helix</keyword>
<dbReference type="GeneID" id="17041261"/>
<proteinExistence type="predicted"/>
<organism evidence="2 3">
    <name type="scientific">Coccomyxa subellipsoidea (strain C-169)</name>
    <name type="common">Green microalga</name>
    <dbReference type="NCBI Taxonomy" id="574566"/>
    <lineage>
        <taxon>Eukaryota</taxon>
        <taxon>Viridiplantae</taxon>
        <taxon>Chlorophyta</taxon>
        <taxon>core chlorophytes</taxon>
        <taxon>Trebouxiophyceae</taxon>
        <taxon>Trebouxiophyceae incertae sedis</taxon>
        <taxon>Coccomyxaceae</taxon>
        <taxon>Coccomyxa</taxon>
        <taxon>Coccomyxa subellipsoidea</taxon>
    </lineage>
</organism>
<protein>
    <submittedName>
        <fullName evidence="2">DUF1295-domain-containing protein</fullName>
    </submittedName>
</protein>
<accession>I0YY04</accession>
<dbReference type="GO" id="GO:0016020">
    <property type="term" value="C:membrane"/>
    <property type="evidence" value="ECO:0007669"/>
    <property type="project" value="TreeGrafter"/>
</dbReference>
<feature type="transmembrane region" description="Helical" evidence="1">
    <location>
        <begin position="130"/>
        <end position="153"/>
    </location>
</feature>
<dbReference type="RefSeq" id="XP_005647817.1">
    <property type="nucleotide sequence ID" value="XM_005647760.1"/>
</dbReference>
<feature type="transmembrane region" description="Helical" evidence="1">
    <location>
        <begin position="94"/>
        <end position="118"/>
    </location>
</feature>
<sequence length="261" mass="30293">MLKSVYKLLKYGFPCVLQLIDPYWTVAPVLIGHFYRLHSDKTSLDNARQSVCLGLLWIWSLRLTHSYLRREKWEIGAREDWRYADMRARYGKHWWWISFFAVYVVQHAMLVGISLPLYSVHASKQPWNALWDSVACAGCLLGIGVAAVADTQLHNFVTANEQRRAAGKLPVLLLNTGLWRYSRHPNYFGEQLWWWSLGVFAVNVGQPWALAGALFNSLCMVGVTNLTEARMLARPERAALFKEYQRRTSVWVPWFKSQEQE</sequence>
<reference evidence="2 3" key="1">
    <citation type="journal article" date="2012" name="Genome Biol.">
        <title>The genome of the polar eukaryotic microalga coccomyxa subellipsoidea reveals traits of cold adaptation.</title>
        <authorList>
            <person name="Blanc G."/>
            <person name="Agarkova I."/>
            <person name="Grimwood J."/>
            <person name="Kuo A."/>
            <person name="Brueggeman A."/>
            <person name="Dunigan D."/>
            <person name="Gurnon J."/>
            <person name="Ladunga I."/>
            <person name="Lindquist E."/>
            <person name="Lucas S."/>
            <person name="Pangilinan J."/>
            <person name="Proschold T."/>
            <person name="Salamov A."/>
            <person name="Schmutz J."/>
            <person name="Weeks D."/>
            <person name="Yamada T."/>
            <person name="Claverie J.M."/>
            <person name="Grigoriev I."/>
            <person name="Van Etten J."/>
            <person name="Lomsadze A."/>
            <person name="Borodovsky M."/>
        </authorList>
    </citation>
    <scope>NUCLEOTIDE SEQUENCE [LARGE SCALE GENOMIC DNA]</scope>
    <source>
        <strain evidence="2 3">C-169</strain>
    </source>
</reference>
<dbReference type="eggNOG" id="KOG4650">
    <property type="taxonomic scope" value="Eukaryota"/>
</dbReference>
<keyword evidence="3" id="KW-1185">Reference proteome</keyword>
<dbReference type="KEGG" id="csl:COCSUDRAFT_15649"/>
<keyword evidence="1" id="KW-0472">Membrane</keyword>
<dbReference type="InterPro" id="IPR010721">
    <property type="entry name" value="UstE-like"/>
</dbReference>
<dbReference type="Gene3D" id="1.20.120.1630">
    <property type="match status" value="1"/>
</dbReference>
<keyword evidence="1" id="KW-0812">Transmembrane</keyword>
<comment type="caution">
    <text evidence="2">The sequence shown here is derived from an EMBL/GenBank/DDBJ whole genome shotgun (WGS) entry which is preliminary data.</text>
</comment>
<dbReference type="OrthoDB" id="201504at2759"/>
<dbReference type="EMBL" id="AGSI01000008">
    <property type="protein sequence ID" value="EIE23273.1"/>
    <property type="molecule type" value="Genomic_DNA"/>
</dbReference>
<dbReference type="PANTHER" id="PTHR32251">
    <property type="entry name" value="3-OXO-5-ALPHA-STEROID 4-DEHYDROGENASE"/>
    <property type="match status" value="1"/>
</dbReference>
<evidence type="ECO:0000313" key="3">
    <source>
        <dbReference type="Proteomes" id="UP000007264"/>
    </source>
</evidence>
<dbReference type="PANTHER" id="PTHR32251:SF23">
    <property type="entry name" value="3-OXO-5-ALPHA-STEROID 4-DEHYDROGENASE (DUF1295)"/>
    <property type="match status" value="1"/>
</dbReference>
<name>I0YY04_COCSC</name>
<dbReference type="Pfam" id="PF06966">
    <property type="entry name" value="DUF1295"/>
    <property type="match status" value="1"/>
</dbReference>
<dbReference type="AlphaFoldDB" id="I0YY04"/>
<dbReference type="Proteomes" id="UP000007264">
    <property type="component" value="Unassembled WGS sequence"/>
</dbReference>